<protein>
    <recommendedName>
        <fullName evidence="5">Lipoprotein</fullName>
    </recommendedName>
</protein>
<evidence type="ECO:0008006" key="5">
    <source>
        <dbReference type="Google" id="ProtNLM"/>
    </source>
</evidence>
<dbReference type="EMBL" id="CP130612">
    <property type="protein sequence ID" value="WKW13419.1"/>
    <property type="molecule type" value="Genomic_DNA"/>
</dbReference>
<name>A0AA49K2C4_9BACT</name>
<evidence type="ECO:0000256" key="1">
    <source>
        <dbReference type="SAM" id="SignalP"/>
    </source>
</evidence>
<reference evidence="3" key="1">
    <citation type="submission" date="2023-07" db="EMBL/GenBank/DDBJ databases">
        <authorList>
            <person name="Haufschild T."/>
            <person name="Kallscheuer N."/>
            <person name="Hammer J."/>
            <person name="Kohn T."/>
            <person name="Kabuu M."/>
            <person name="Jogler M."/>
            <person name="Wohfarth N."/>
            <person name="Heuer A."/>
            <person name="Rohde M."/>
            <person name="van Teeseling M.C.F."/>
            <person name="Jogler C."/>
        </authorList>
    </citation>
    <scope>NUCLEOTIDE SEQUENCE</scope>
    <source>
        <strain evidence="2">Strain 138</strain>
        <strain evidence="3">Strain 318</strain>
    </source>
</reference>
<dbReference type="RefSeq" id="WP_367886275.1">
    <property type="nucleotide sequence ID" value="NZ_CP130612.1"/>
</dbReference>
<organism evidence="3 4">
    <name type="scientific">Pseudogemmatithrix spongiicola</name>
    <dbReference type="NCBI Taxonomy" id="3062599"/>
    <lineage>
        <taxon>Bacteria</taxon>
        <taxon>Pseudomonadati</taxon>
        <taxon>Gemmatimonadota</taxon>
        <taxon>Gemmatimonadia</taxon>
        <taxon>Gemmatimonadales</taxon>
        <taxon>Gemmatimonadaceae</taxon>
        <taxon>Pseudogemmatithrix</taxon>
    </lineage>
</organism>
<dbReference type="KEGG" id="pspc:Strain318_002738"/>
<accession>A0AA49K2C4</accession>
<proteinExistence type="predicted"/>
<keyword evidence="1" id="KW-0732">Signal</keyword>
<dbReference type="AlphaFoldDB" id="A0AA49K2C4"/>
<gene>
    <name evidence="2" type="ORF">Strain138_002738</name>
    <name evidence="3" type="ORF">Strain318_002738</name>
</gene>
<dbReference type="EMBL" id="CP130613">
    <property type="protein sequence ID" value="WKW16326.1"/>
    <property type="molecule type" value="Genomic_DNA"/>
</dbReference>
<evidence type="ECO:0000313" key="3">
    <source>
        <dbReference type="EMBL" id="WKW16326.1"/>
    </source>
</evidence>
<accession>A0AA49JWN8</accession>
<dbReference type="PROSITE" id="PS51257">
    <property type="entry name" value="PROKAR_LIPOPROTEIN"/>
    <property type="match status" value="1"/>
</dbReference>
<evidence type="ECO:0000313" key="2">
    <source>
        <dbReference type="EMBL" id="WKW13419.1"/>
    </source>
</evidence>
<feature type="signal peptide" evidence="1">
    <location>
        <begin position="1"/>
        <end position="18"/>
    </location>
</feature>
<dbReference type="Proteomes" id="UP001229955">
    <property type="component" value="Chromosome"/>
</dbReference>
<keyword evidence="4" id="KW-1185">Reference proteome</keyword>
<evidence type="ECO:0000313" key="4">
    <source>
        <dbReference type="Proteomes" id="UP001229955"/>
    </source>
</evidence>
<sequence length="305" mass="31994">MLRQCTLMAFAALTTACATTGATLGSGVGDAMLSRAPWYAGVRSTPVAAPSTRVGVAPIAYQKREGQGDVFDPSGAPGSPMAALLAEMNAYLDSLTAANGSVPVRLLEAGAAGARPAMRGTPPDVRFGCLREGNLVGEDCAARGDSVLGRDPNLNQMKLEVGRPSPDWVSWFAEETANSDVSHALVITIKVGGYLIRQRGLTAQKSVELGSQHVQELPWLTSLEQPVQVIQLTGALVGRDGKALRIGAEGIVAKRTGIVASGFGLTALITDEDVAALRAGRRDDLPGRPLAWQEALRTLVKELTR</sequence>
<feature type="chain" id="PRO_5041217658" description="Lipoprotein" evidence="1">
    <location>
        <begin position="19"/>
        <end position="305"/>
    </location>
</feature>